<evidence type="ECO:0000256" key="4">
    <source>
        <dbReference type="ARBA" id="ARBA00010457"/>
    </source>
</evidence>
<evidence type="ECO:0000256" key="11">
    <source>
        <dbReference type="ARBA" id="ARBA00023002"/>
    </source>
</evidence>
<comment type="function">
    <text evidence="3">Destroys radicals which are normally produced within the cells and which are toxic to biological systems.</text>
</comment>
<dbReference type="EC" id="1.15.1.1" evidence="5"/>
<feature type="region of interest" description="Disordered" evidence="15">
    <location>
        <begin position="74"/>
        <end position="115"/>
    </location>
</feature>
<evidence type="ECO:0000256" key="5">
    <source>
        <dbReference type="ARBA" id="ARBA00012682"/>
    </source>
</evidence>
<dbReference type="FunFam" id="2.60.40.200:FF:000001">
    <property type="entry name" value="Superoxide dismutase [Cu-Zn]"/>
    <property type="match status" value="1"/>
</dbReference>
<proteinExistence type="inferred from homology"/>
<dbReference type="InterPro" id="IPR024134">
    <property type="entry name" value="SOD_Cu/Zn_/chaperone"/>
</dbReference>
<dbReference type="CDD" id="cd00305">
    <property type="entry name" value="Cu-Zn_Superoxide_Dismutase"/>
    <property type="match status" value="1"/>
</dbReference>
<evidence type="ECO:0000256" key="2">
    <source>
        <dbReference type="ARBA" id="ARBA00001947"/>
    </source>
</evidence>
<evidence type="ECO:0000256" key="10">
    <source>
        <dbReference type="ARBA" id="ARBA00022990"/>
    </source>
</evidence>
<organism evidence="17 18">
    <name type="scientific">Canis lupus familiaris</name>
    <name type="common">Dog</name>
    <name type="synonym">Canis familiaris</name>
    <dbReference type="NCBI Taxonomy" id="9615"/>
    <lineage>
        <taxon>Eukaryota</taxon>
        <taxon>Metazoa</taxon>
        <taxon>Chordata</taxon>
        <taxon>Craniata</taxon>
        <taxon>Vertebrata</taxon>
        <taxon>Euteleostomi</taxon>
        <taxon>Mammalia</taxon>
        <taxon>Eutheria</taxon>
        <taxon>Laurasiatheria</taxon>
        <taxon>Carnivora</taxon>
        <taxon>Caniformia</taxon>
        <taxon>Canidae</taxon>
        <taxon>Canis</taxon>
    </lineage>
</organism>
<dbReference type="PROSITE" id="PS00087">
    <property type="entry name" value="SOD_CU_ZN_1"/>
    <property type="match status" value="1"/>
</dbReference>
<keyword evidence="13" id="KW-0564">Palmitate</keyword>
<dbReference type="Ensembl" id="ENSCAFT00030024254.1">
    <property type="protein sequence ID" value="ENSCAFP00030021155.1"/>
    <property type="gene ID" value="ENSCAFG00030013106.1"/>
</dbReference>
<protein>
    <recommendedName>
        <fullName evidence="6">Superoxide dismutase [Cu-Zn]</fullName>
        <ecNumber evidence="5">1.15.1.1</ecNumber>
    </recommendedName>
</protein>
<dbReference type="GO" id="GO:0004784">
    <property type="term" value="F:superoxide dismutase activity"/>
    <property type="evidence" value="ECO:0007669"/>
    <property type="project" value="UniProtKB-EC"/>
</dbReference>
<dbReference type="InterPro" id="IPR036423">
    <property type="entry name" value="SOD-like_Cu/Zn_dom_sf"/>
</dbReference>
<dbReference type="Proteomes" id="UP000694429">
    <property type="component" value="Chromosome 31"/>
</dbReference>
<keyword evidence="7" id="KW-0479">Metal-binding</keyword>
<dbReference type="InterPro" id="IPR001424">
    <property type="entry name" value="SOD_Cu_Zn_dom"/>
</dbReference>
<dbReference type="AlphaFoldDB" id="A0A8C0NDT9"/>
<evidence type="ECO:0000256" key="3">
    <source>
        <dbReference type="ARBA" id="ARBA00003917"/>
    </source>
</evidence>
<dbReference type="PRINTS" id="PR00068">
    <property type="entry name" value="CUZNDISMTASE"/>
</dbReference>
<dbReference type="Gene3D" id="2.60.40.200">
    <property type="entry name" value="Superoxide dismutase, copper/zinc binding domain"/>
    <property type="match status" value="1"/>
</dbReference>
<comment type="similarity">
    <text evidence="4">Belongs to the Cu-Zn superoxide dismutase family.</text>
</comment>
<evidence type="ECO:0000256" key="14">
    <source>
        <dbReference type="ARBA" id="ARBA00047141"/>
    </source>
</evidence>
<keyword evidence="10" id="KW-0007">Acetylation</keyword>
<sequence length="331" mass="35476">METAESPRLDAPPISQERMRPSSPRSYHQGHLQTKRLRISEARHGYLALAISRTYGSEGKGRIFPQFHVSGRFRAAGRREPAPRGARLPARPPWSRPPAPPGHSRADAPRGAGRMRGRRLAAGWGGRGAALRPIRARGAPASVCVGVCCGVLRCPRTAAAVGARPGARPPSRVMEMKAVCVLKGQGPVEGTIHFVQKGSGPVVVSGTITGLTEGEHGFHVHQFGDNTQGCTSAGPHFNPLSKKHGGPKDQERHVGDLGNVTAGKDGVAIVSIEDSLIALSGDYSIIGRTMVVHEKRDDLGKGDNEEKILLKKLFLKLCLLCEYIYIITDGN</sequence>
<evidence type="ECO:0000256" key="12">
    <source>
        <dbReference type="ARBA" id="ARBA00023008"/>
    </source>
</evidence>
<keyword evidence="13" id="KW-0449">Lipoprotein</keyword>
<reference evidence="17" key="2">
    <citation type="submission" date="2025-08" db="UniProtKB">
        <authorList>
            <consortium name="Ensembl"/>
        </authorList>
    </citation>
    <scope>IDENTIFICATION</scope>
</reference>
<feature type="domain" description="Superoxide dismutase copper/zinc binding" evidence="16">
    <location>
        <begin position="188"/>
        <end position="303"/>
    </location>
</feature>
<keyword evidence="9" id="KW-0049">Antioxidant</keyword>
<dbReference type="GO" id="GO:0005507">
    <property type="term" value="F:copper ion binding"/>
    <property type="evidence" value="ECO:0007669"/>
    <property type="project" value="InterPro"/>
</dbReference>
<feature type="compositionally biased region" description="Pro residues" evidence="15">
    <location>
        <begin position="90"/>
        <end position="101"/>
    </location>
</feature>
<accession>A0A8C0NDT9</accession>
<feature type="region of interest" description="Disordered" evidence="15">
    <location>
        <begin position="1"/>
        <end position="34"/>
    </location>
</feature>
<evidence type="ECO:0000256" key="1">
    <source>
        <dbReference type="ARBA" id="ARBA00001935"/>
    </source>
</evidence>
<evidence type="ECO:0000256" key="13">
    <source>
        <dbReference type="ARBA" id="ARBA00023139"/>
    </source>
</evidence>
<dbReference type="SUPFAM" id="SSF49329">
    <property type="entry name" value="Cu,Zn superoxide dismutase-like"/>
    <property type="match status" value="1"/>
</dbReference>
<evidence type="ECO:0000256" key="15">
    <source>
        <dbReference type="SAM" id="MobiDB-lite"/>
    </source>
</evidence>
<keyword evidence="11" id="KW-0560">Oxidoreductase</keyword>
<dbReference type="Pfam" id="PF00080">
    <property type="entry name" value="Sod_Cu"/>
    <property type="match status" value="1"/>
</dbReference>
<evidence type="ECO:0000256" key="8">
    <source>
        <dbReference type="ARBA" id="ARBA00022833"/>
    </source>
</evidence>
<evidence type="ECO:0000259" key="16">
    <source>
        <dbReference type="Pfam" id="PF00080"/>
    </source>
</evidence>
<evidence type="ECO:0000256" key="9">
    <source>
        <dbReference type="ARBA" id="ARBA00022862"/>
    </source>
</evidence>
<evidence type="ECO:0000313" key="17">
    <source>
        <dbReference type="Ensembl" id="ENSCAFP00030021155.1"/>
    </source>
</evidence>
<comment type="cofactor">
    <cofactor evidence="1">
        <name>Cu cation</name>
        <dbReference type="ChEBI" id="CHEBI:23378"/>
    </cofactor>
</comment>
<dbReference type="PANTHER" id="PTHR10003">
    <property type="entry name" value="SUPEROXIDE DISMUTASE CU-ZN -RELATED"/>
    <property type="match status" value="1"/>
</dbReference>
<evidence type="ECO:0000256" key="7">
    <source>
        <dbReference type="ARBA" id="ARBA00022723"/>
    </source>
</evidence>
<evidence type="ECO:0000313" key="18">
    <source>
        <dbReference type="Proteomes" id="UP000694429"/>
    </source>
</evidence>
<keyword evidence="12" id="KW-0186">Copper</keyword>
<dbReference type="InterPro" id="IPR018152">
    <property type="entry name" value="SOD_Cu/Zn_BS"/>
</dbReference>
<reference evidence="17" key="1">
    <citation type="submission" date="2019-03" db="EMBL/GenBank/DDBJ databases">
        <authorList>
            <person name="Warren W.C."/>
            <person name="Johnson G.S."/>
        </authorList>
    </citation>
    <scope>NUCLEOTIDE SEQUENCE [LARGE SCALE GENOMIC DNA]</scope>
    <source>
        <strain evidence="17">Basenji</strain>
    </source>
</reference>
<keyword evidence="8" id="KW-0862">Zinc</keyword>
<comment type="subunit">
    <text evidence="14">Homodimer; non-disulfide-linked. Heterodimer with SOD1. The heterodimer CCS:SOD1 interacts with SLC31A1; this heterotrimer is Cu(1+)-mediated and its maintenance is regulated through SOD1 activation.</text>
</comment>
<evidence type="ECO:0000256" key="6">
    <source>
        <dbReference type="ARBA" id="ARBA00020928"/>
    </source>
</evidence>
<comment type="cofactor">
    <cofactor evidence="2">
        <name>Zn(2+)</name>
        <dbReference type="ChEBI" id="CHEBI:29105"/>
    </cofactor>
</comment>
<name>A0A8C0NDT9_CANLF</name>